<dbReference type="EC" id="2.3.1.225" evidence="14"/>
<keyword evidence="9 13" id="KW-0040">ANK repeat</keyword>
<name>A0A4S8J9E2_MUSBA</name>
<feature type="transmembrane region" description="Helical" evidence="14">
    <location>
        <begin position="419"/>
        <end position="442"/>
    </location>
</feature>
<keyword evidence="11" id="KW-0449">Lipoprotein</keyword>
<evidence type="ECO:0000256" key="6">
    <source>
        <dbReference type="ARBA" id="ARBA00022737"/>
    </source>
</evidence>
<keyword evidence="14" id="KW-0012">Acyltransferase</keyword>
<evidence type="ECO:0000256" key="15">
    <source>
        <dbReference type="SAM" id="MobiDB-lite"/>
    </source>
</evidence>
<evidence type="ECO:0000313" key="17">
    <source>
        <dbReference type="EMBL" id="THU58287.1"/>
    </source>
</evidence>
<dbReference type="Proteomes" id="UP000317650">
    <property type="component" value="Chromosome 3"/>
</dbReference>
<dbReference type="Pfam" id="PF12796">
    <property type="entry name" value="Ank_2"/>
    <property type="match status" value="2"/>
</dbReference>
<dbReference type="STRING" id="52838.A0A4S8J9E2"/>
<dbReference type="InterPro" id="IPR001594">
    <property type="entry name" value="Palmitoyltrfase_DHHC"/>
</dbReference>
<organism evidence="17 18">
    <name type="scientific">Musa balbisiana</name>
    <name type="common">Banana</name>
    <dbReference type="NCBI Taxonomy" id="52838"/>
    <lineage>
        <taxon>Eukaryota</taxon>
        <taxon>Viridiplantae</taxon>
        <taxon>Streptophyta</taxon>
        <taxon>Embryophyta</taxon>
        <taxon>Tracheophyta</taxon>
        <taxon>Spermatophyta</taxon>
        <taxon>Magnoliopsida</taxon>
        <taxon>Liliopsida</taxon>
        <taxon>Zingiberales</taxon>
        <taxon>Musaceae</taxon>
        <taxon>Musa</taxon>
    </lineage>
</organism>
<feature type="transmembrane region" description="Helical" evidence="14">
    <location>
        <begin position="462"/>
        <end position="484"/>
    </location>
</feature>
<dbReference type="EMBL" id="PYDT01000006">
    <property type="protein sequence ID" value="THU58287.1"/>
    <property type="molecule type" value="Genomic_DNA"/>
</dbReference>
<feature type="transmembrane region" description="Helical" evidence="14">
    <location>
        <begin position="278"/>
        <end position="296"/>
    </location>
</feature>
<feature type="domain" description="Palmitoyltransferase DHHC" evidence="16">
    <location>
        <begin position="374"/>
        <end position="500"/>
    </location>
</feature>
<evidence type="ECO:0000313" key="18">
    <source>
        <dbReference type="Proteomes" id="UP000317650"/>
    </source>
</evidence>
<keyword evidence="6" id="KW-0677">Repeat</keyword>
<dbReference type="PROSITE" id="PS50216">
    <property type="entry name" value="DHHC"/>
    <property type="match status" value="1"/>
</dbReference>
<feature type="repeat" description="ANK" evidence="13">
    <location>
        <begin position="167"/>
        <end position="199"/>
    </location>
</feature>
<comment type="subcellular location">
    <subcellularLocation>
        <location evidence="1">Endomembrane system</location>
        <topology evidence="1">Multi-pass membrane protein</topology>
    </subcellularLocation>
    <subcellularLocation>
        <location evidence="2">Golgi apparatus membrane</location>
    </subcellularLocation>
</comment>
<dbReference type="PANTHER" id="PTHR24161">
    <property type="entry name" value="ANK_REP_REGION DOMAIN-CONTAINING PROTEIN-RELATED"/>
    <property type="match status" value="1"/>
</dbReference>
<evidence type="ECO:0000256" key="11">
    <source>
        <dbReference type="ARBA" id="ARBA00023288"/>
    </source>
</evidence>
<feature type="transmembrane region" description="Helical" evidence="14">
    <location>
        <begin position="308"/>
        <end position="331"/>
    </location>
</feature>
<feature type="repeat" description="ANK" evidence="13">
    <location>
        <begin position="67"/>
        <end position="99"/>
    </location>
</feature>
<dbReference type="FunFam" id="1.25.40.20:FF:000334">
    <property type="entry name" value="S-acyltransferase"/>
    <property type="match status" value="1"/>
</dbReference>
<evidence type="ECO:0000259" key="16">
    <source>
        <dbReference type="Pfam" id="PF01529"/>
    </source>
</evidence>
<feature type="repeat" description="ANK" evidence="13">
    <location>
        <begin position="100"/>
        <end position="132"/>
    </location>
</feature>
<keyword evidence="8" id="KW-0333">Golgi apparatus</keyword>
<evidence type="ECO:0000256" key="7">
    <source>
        <dbReference type="ARBA" id="ARBA00022989"/>
    </source>
</evidence>
<evidence type="ECO:0000256" key="2">
    <source>
        <dbReference type="ARBA" id="ARBA00004394"/>
    </source>
</evidence>
<feature type="repeat" description="ANK" evidence="13">
    <location>
        <begin position="200"/>
        <end position="232"/>
    </location>
</feature>
<feature type="region of interest" description="Disordered" evidence="15">
    <location>
        <begin position="8"/>
        <end position="31"/>
    </location>
</feature>
<evidence type="ECO:0000256" key="4">
    <source>
        <dbReference type="ARBA" id="ARBA00022679"/>
    </source>
</evidence>
<proteinExistence type="inferred from homology"/>
<keyword evidence="18" id="KW-1185">Reference proteome</keyword>
<dbReference type="SUPFAM" id="SSF48403">
    <property type="entry name" value="Ankyrin repeat"/>
    <property type="match status" value="1"/>
</dbReference>
<dbReference type="FunFam" id="1.25.40.20:FF:000300">
    <property type="entry name" value="S-acyltransferase"/>
    <property type="match status" value="1"/>
</dbReference>
<keyword evidence="7 14" id="KW-1133">Transmembrane helix</keyword>
<reference evidence="17 18" key="1">
    <citation type="journal article" date="2019" name="Nat. Plants">
        <title>Genome sequencing of Musa balbisiana reveals subgenome evolution and function divergence in polyploid bananas.</title>
        <authorList>
            <person name="Yao X."/>
        </authorList>
    </citation>
    <scope>NUCLEOTIDE SEQUENCE [LARGE SCALE GENOMIC DNA]</scope>
    <source>
        <strain evidence="18">cv. DH-PKW</strain>
        <tissue evidence="17">Leaves</tissue>
    </source>
</reference>
<keyword evidence="5 14" id="KW-0812">Transmembrane</keyword>
<evidence type="ECO:0000256" key="9">
    <source>
        <dbReference type="ARBA" id="ARBA00023043"/>
    </source>
</evidence>
<dbReference type="Pfam" id="PF01529">
    <property type="entry name" value="DHHC"/>
    <property type="match status" value="1"/>
</dbReference>
<evidence type="ECO:0000256" key="3">
    <source>
        <dbReference type="ARBA" id="ARBA00008574"/>
    </source>
</evidence>
<dbReference type="PANTHER" id="PTHR24161:SF17">
    <property type="entry name" value="PALMITOYLTRANSFERASE"/>
    <property type="match status" value="1"/>
</dbReference>
<protein>
    <recommendedName>
        <fullName evidence="14">S-acyltransferase</fullName>
        <ecNumber evidence="14">2.3.1.225</ecNumber>
    </recommendedName>
    <alternativeName>
        <fullName evidence="14">Palmitoyltransferase</fullName>
    </alternativeName>
</protein>
<evidence type="ECO:0000256" key="5">
    <source>
        <dbReference type="ARBA" id="ARBA00022692"/>
    </source>
</evidence>
<keyword evidence="4 14" id="KW-0808">Transferase</keyword>
<dbReference type="SMART" id="SM00248">
    <property type="entry name" value="ANK"/>
    <property type="match status" value="6"/>
</dbReference>
<feature type="compositionally biased region" description="Gly residues" evidence="15">
    <location>
        <begin position="12"/>
        <end position="28"/>
    </location>
</feature>
<evidence type="ECO:0000256" key="8">
    <source>
        <dbReference type="ARBA" id="ARBA00023034"/>
    </source>
</evidence>
<comment type="domain">
    <text evidence="14">The DHHC domain is required for palmitoyltransferase activity.</text>
</comment>
<dbReference type="GO" id="GO:0019706">
    <property type="term" value="F:protein-cysteine S-palmitoyltransferase activity"/>
    <property type="evidence" value="ECO:0007669"/>
    <property type="project" value="UniProtKB-EC"/>
</dbReference>
<evidence type="ECO:0000256" key="12">
    <source>
        <dbReference type="ARBA" id="ARBA00048048"/>
    </source>
</evidence>
<keyword evidence="10 14" id="KW-0472">Membrane</keyword>
<dbReference type="PROSITE" id="PS50088">
    <property type="entry name" value="ANK_REPEAT"/>
    <property type="match status" value="4"/>
</dbReference>
<dbReference type="PROSITE" id="PS50297">
    <property type="entry name" value="ANK_REP_REGION"/>
    <property type="match status" value="3"/>
</dbReference>
<dbReference type="InterPro" id="IPR036770">
    <property type="entry name" value="Ankyrin_rpt-contain_sf"/>
</dbReference>
<comment type="similarity">
    <text evidence="3 14">Belongs to the DHHC palmitoyltransferase family.</text>
</comment>
<dbReference type="Gene3D" id="1.25.40.20">
    <property type="entry name" value="Ankyrin repeat-containing domain"/>
    <property type="match status" value="2"/>
</dbReference>
<comment type="caution">
    <text evidence="17">The sequence shown here is derived from an EMBL/GenBank/DDBJ whole genome shotgun (WGS) entry which is preliminary data.</text>
</comment>
<evidence type="ECO:0000256" key="13">
    <source>
        <dbReference type="PROSITE-ProRule" id="PRU00023"/>
    </source>
</evidence>
<dbReference type="AlphaFoldDB" id="A0A4S8J9E2"/>
<dbReference type="InterPro" id="IPR002110">
    <property type="entry name" value="Ankyrin_rpt"/>
</dbReference>
<evidence type="ECO:0000256" key="14">
    <source>
        <dbReference type="RuleBase" id="RU079119"/>
    </source>
</evidence>
<dbReference type="GO" id="GO:0000139">
    <property type="term" value="C:Golgi membrane"/>
    <property type="evidence" value="ECO:0007669"/>
    <property type="project" value="UniProtKB-SubCell"/>
</dbReference>
<comment type="catalytic activity">
    <reaction evidence="12 14">
        <text>L-cysteinyl-[protein] + hexadecanoyl-CoA = S-hexadecanoyl-L-cysteinyl-[protein] + CoA</text>
        <dbReference type="Rhea" id="RHEA:36683"/>
        <dbReference type="Rhea" id="RHEA-COMP:10131"/>
        <dbReference type="Rhea" id="RHEA-COMP:11032"/>
        <dbReference type="ChEBI" id="CHEBI:29950"/>
        <dbReference type="ChEBI" id="CHEBI:57287"/>
        <dbReference type="ChEBI" id="CHEBI:57379"/>
        <dbReference type="ChEBI" id="CHEBI:74151"/>
        <dbReference type="EC" id="2.3.1.225"/>
    </reaction>
</comment>
<evidence type="ECO:0000256" key="1">
    <source>
        <dbReference type="ARBA" id="ARBA00004127"/>
    </source>
</evidence>
<sequence>MASEIEVLDEGTGVGGGAPVPAGDGGGAEGDEALKNDVYTAAAYGDLEKLQRLVEAEGCSVSEPDGAGYYALQWAALNNRTAAALYIIEHGGDVNATDNTGQTALHWSAVRGHIQVAELLLKEGARVDASDLYGYQTTHVAAQYGQTAFLYHIVTKWNADPDVPDNDGRSPLHWAAYKGFADCIRLLLFLDAYRGRQDKEGCTPLHWSAIRGNLEACTVLVQAGKKEDLMMTDNTGLTPAQLASDRGHRQVAFFLGNARRVLDRRCNGNSHLGKLSKLGLAPALWCVIVAMLFTYVHSVISGSYILKLTFVFGLFAWSGFFLATAGLVMFYRCSRKDPGFINRNVRDAQSLRDDEPLLKTDLNHPALLAGNWSQLCATCKIVRPVRAKHCSTCDRCVEQFDHHCPWVSNCIGKRNKWDFFMFLILEVSAMIITGLVTITRIVKDPAPPSFGGWLSHNAGEHPGAISFLIMDFFLFFGVAVLTAVQASQISRNITTNEMANAMRYSYLRGPGGRFRNPYDHGIRKNCSDFFIKGYNEDVELPDQTQPSEGTGMIQMTRSTDLQNGENHLHQSGNGHICVDVQTKNSRPHSHANSSKCCHNNNKIDGAPLGLGLGLGRNNRHNSRILPL</sequence>
<accession>A0A4S8J9E2</accession>
<gene>
    <name evidence="17" type="ORF">C4D60_Mb03t12590</name>
</gene>
<evidence type="ECO:0000256" key="10">
    <source>
        <dbReference type="ARBA" id="ARBA00023136"/>
    </source>
</evidence>